<dbReference type="PANTHER" id="PTHR15217:SF0">
    <property type="entry name" value="PRE-MRNA-SPLICING REGULATOR WTAP"/>
    <property type="match status" value="1"/>
</dbReference>
<evidence type="ECO:0000256" key="1">
    <source>
        <dbReference type="ARBA" id="ARBA00004123"/>
    </source>
</evidence>
<dbReference type="PANTHER" id="PTHR15217">
    <property type="entry name" value="WILMS' TUMOR 1-ASSOCIATING PROTEIN"/>
    <property type="match status" value="1"/>
</dbReference>
<dbReference type="GO" id="GO:0005634">
    <property type="term" value="C:nucleus"/>
    <property type="evidence" value="ECO:0007669"/>
    <property type="project" value="UniProtKB-SubCell"/>
</dbReference>
<keyword evidence="4" id="KW-0508">mRNA splicing</keyword>
<dbReference type="AlphaFoldDB" id="V5GU83"/>
<evidence type="ECO:0000313" key="8">
    <source>
        <dbReference type="EMBL" id="JAB67729.1"/>
    </source>
</evidence>
<dbReference type="EMBL" id="GALX01000737">
    <property type="protein sequence ID" value="JAB67729.1"/>
    <property type="molecule type" value="Transcribed_RNA"/>
</dbReference>
<dbReference type="InterPro" id="IPR033757">
    <property type="entry name" value="WTAP"/>
</dbReference>
<proteinExistence type="inferred from homology"/>
<dbReference type="GO" id="GO:0008380">
    <property type="term" value="P:RNA splicing"/>
    <property type="evidence" value="ECO:0007669"/>
    <property type="project" value="UniProtKB-KW"/>
</dbReference>
<name>V5GU83_ANOGL</name>
<evidence type="ECO:0000256" key="6">
    <source>
        <dbReference type="SAM" id="Coils"/>
    </source>
</evidence>
<dbReference type="GO" id="GO:0006397">
    <property type="term" value="P:mRNA processing"/>
    <property type="evidence" value="ECO:0007669"/>
    <property type="project" value="UniProtKB-KW"/>
</dbReference>
<evidence type="ECO:0000256" key="5">
    <source>
        <dbReference type="ARBA" id="ARBA00023242"/>
    </source>
</evidence>
<evidence type="ECO:0000256" key="7">
    <source>
        <dbReference type="SAM" id="MobiDB-lite"/>
    </source>
</evidence>
<evidence type="ECO:0000256" key="3">
    <source>
        <dbReference type="ARBA" id="ARBA00022664"/>
    </source>
</evidence>
<sequence length="180" mass="20776">MSESGDVPQPSSPADRDRAPSRVLVADQEMGTLTPLEWQNRWRQQESYVTNLERKTSQQEGELAELRQTSERLKAQLLDSQQREKVLVRRLTAKEQEMQDYVVSSNCRHSQMFLTLCPVLIVLRVIRSSLHYSFKISLAKVDSLTVHDAKPVYNTKFLSVINRLFLAVVCYLKYKSNGKM</sequence>
<keyword evidence="5" id="KW-0539">Nucleus</keyword>
<protein>
    <submittedName>
        <fullName evidence="8">Pre-mRNA-splicing regulator</fullName>
    </submittedName>
</protein>
<evidence type="ECO:0000256" key="2">
    <source>
        <dbReference type="ARBA" id="ARBA00010313"/>
    </source>
</evidence>
<comment type="subcellular location">
    <subcellularLocation>
        <location evidence="1">Nucleus</location>
    </subcellularLocation>
</comment>
<dbReference type="GO" id="GO:0016556">
    <property type="term" value="P:mRNA modification"/>
    <property type="evidence" value="ECO:0007669"/>
    <property type="project" value="InterPro"/>
</dbReference>
<accession>V5GU83</accession>
<comment type="similarity">
    <text evidence="2">Belongs to the fl(2)d family.</text>
</comment>
<reference evidence="8" key="1">
    <citation type="submission" date="2013-07" db="EMBL/GenBank/DDBJ databases">
        <title>Midgut Transcriptome Profiling of Anoplphora glabripennis, a Lignocellulose Degrading, Wood-Boring Cerambycid.</title>
        <authorList>
            <person name="Scully E.D."/>
            <person name="Hoover K."/>
            <person name="Carlson J.E."/>
            <person name="Tien M."/>
            <person name="Geib S.M."/>
        </authorList>
    </citation>
    <scope>NUCLEOTIDE SEQUENCE</scope>
</reference>
<feature type="region of interest" description="Disordered" evidence="7">
    <location>
        <begin position="1"/>
        <end position="21"/>
    </location>
</feature>
<evidence type="ECO:0000256" key="4">
    <source>
        <dbReference type="ARBA" id="ARBA00023187"/>
    </source>
</evidence>
<keyword evidence="6" id="KW-0175">Coiled coil</keyword>
<feature type="coiled-coil region" evidence="6">
    <location>
        <begin position="49"/>
        <end position="83"/>
    </location>
</feature>
<dbReference type="GO" id="GO:0000381">
    <property type="term" value="P:regulation of alternative mRNA splicing, via spliceosome"/>
    <property type="evidence" value="ECO:0007669"/>
    <property type="project" value="InterPro"/>
</dbReference>
<organism evidence="8">
    <name type="scientific">Anoplophora glabripennis</name>
    <name type="common">Asian longhorn beetle</name>
    <name type="synonym">Anoplophora nobilis</name>
    <dbReference type="NCBI Taxonomy" id="217634"/>
    <lineage>
        <taxon>Eukaryota</taxon>
        <taxon>Metazoa</taxon>
        <taxon>Ecdysozoa</taxon>
        <taxon>Arthropoda</taxon>
        <taxon>Hexapoda</taxon>
        <taxon>Insecta</taxon>
        <taxon>Pterygota</taxon>
        <taxon>Neoptera</taxon>
        <taxon>Endopterygota</taxon>
        <taxon>Coleoptera</taxon>
        <taxon>Polyphaga</taxon>
        <taxon>Cucujiformia</taxon>
        <taxon>Chrysomeloidea</taxon>
        <taxon>Cerambycidae</taxon>
        <taxon>Lamiinae</taxon>
        <taxon>Lamiini</taxon>
        <taxon>Anoplophora</taxon>
    </lineage>
</organism>
<keyword evidence="3" id="KW-0507">mRNA processing</keyword>
<gene>
    <name evidence="8" type="primary">FL2D</name>
</gene>